<dbReference type="InterPro" id="IPR003961">
    <property type="entry name" value="FN3_dom"/>
</dbReference>
<protein>
    <recommendedName>
        <fullName evidence="3">Fibronectin type-III domain-containing protein</fullName>
    </recommendedName>
</protein>
<dbReference type="GeneID" id="109583140"/>
<accession>A0AAN0JAB8</accession>
<dbReference type="EnsemblMetazoa" id="XM_019998350.1">
    <property type="protein sequence ID" value="XP_019853909.1"/>
    <property type="gene ID" value="LOC109583140"/>
</dbReference>
<dbReference type="Proteomes" id="UP000007879">
    <property type="component" value="Unassembled WGS sequence"/>
</dbReference>
<dbReference type="CDD" id="cd00063">
    <property type="entry name" value="FN3"/>
    <property type="match status" value="1"/>
</dbReference>
<name>A0AAN0JAB8_AMPQE</name>
<dbReference type="SUPFAM" id="SSF49265">
    <property type="entry name" value="Fibronectin type III"/>
    <property type="match status" value="1"/>
</dbReference>
<dbReference type="RefSeq" id="XP_019853909.1">
    <property type="nucleotide sequence ID" value="XM_019998350.1"/>
</dbReference>
<feature type="compositionally biased region" description="Basic and acidic residues" evidence="1">
    <location>
        <begin position="620"/>
        <end position="643"/>
    </location>
</feature>
<proteinExistence type="predicted"/>
<evidence type="ECO:0000256" key="1">
    <source>
        <dbReference type="SAM" id="MobiDB-lite"/>
    </source>
</evidence>
<dbReference type="KEGG" id="aqu:109583140"/>
<dbReference type="InterPro" id="IPR036116">
    <property type="entry name" value="FN3_sf"/>
</dbReference>
<reference evidence="4" key="2">
    <citation type="submission" date="2024-06" db="UniProtKB">
        <authorList>
            <consortium name="EnsemblMetazoa"/>
        </authorList>
    </citation>
    <scope>IDENTIFICATION</scope>
</reference>
<feature type="compositionally biased region" description="Polar residues" evidence="1">
    <location>
        <begin position="649"/>
        <end position="669"/>
    </location>
</feature>
<feature type="region of interest" description="Disordered" evidence="1">
    <location>
        <begin position="570"/>
        <end position="593"/>
    </location>
</feature>
<organism evidence="4 5">
    <name type="scientific">Amphimedon queenslandica</name>
    <name type="common">Sponge</name>
    <dbReference type="NCBI Taxonomy" id="400682"/>
    <lineage>
        <taxon>Eukaryota</taxon>
        <taxon>Metazoa</taxon>
        <taxon>Porifera</taxon>
        <taxon>Demospongiae</taxon>
        <taxon>Heteroscleromorpha</taxon>
        <taxon>Haplosclerida</taxon>
        <taxon>Niphatidae</taxon>
        <taxon>Amphimedon</taxon>
    </lineage>
</organism>
<feature type="domain" description="Fibronectin type-III" evidence="3">
    <location>
        <begin position="312"/>
        <end position="388"/>
    </location>
</feature>
<sequence length="675" mass="73109">MKIEGNVLFGLFIISSLAYAGYIHQPISVNTTLNATVNFTCQASGVHLMNFFVNGTPAIERSIVDKGFWLSQSTSNGITTTVLTVCTHEMNNNTNVSCQIVPGDINSTTATLIIQGLLASVGDLTYTFINGSSVLLSWTAPYTLDNVPITGYHINDGSMNYITNDTFFILSSIDPDPCNLTNVFVSAGNKAGLGLPNHISFYYKKVPPLTPTVSVTPVVNEMDQLSLIITINASELCIGEYPDNITIDVLTTDGTVVYSNSISPEINNQSMIMTGHSPLILPDTPTVFIINVSLSNEGGEFNDVSPFTLGIPGPVTNIRLINDSCSAVTIAWDSPQCTYILCDVLYYKLSINGAQLSVNNTYFTFEDENVFNHHYNIIVTGVNVIGEGIDTNAIITNEKVPDPPLEDTTSLNVSNDTMTVQYNISVTVEHVCLGRGPRDVYVTLQCNETGFVNTSVEYISGPTNILGSFLLPENQWCNLTIVFSNDAGSSDPLILNIMAINILPSPSSTPKPSGKLPWWIWIFVAIGCGICVIATAACICIIAVIKCRKVQRSKSRRGHMAFPDSLISSNQKSTRTYDKYDPQRPLQDPSSSTTIILDAVTSDPQVTDAYMGGSYQEGKVLEPVKSPDKEGKPVFETPTKPKDMGATVPSISGSIGSSHVLQAQFADQQNQEKTD</sequence>
<feature type="transmembrane region" description="Helical" evidence="2">
    <location>
        <begin position="518"/>
        <end position="545"/>
    </location>
</feature>
<dbReference type="AlphaFoldDB" id="A0AAN0JAB8"/>
<evidence type="ECO:0000313" key="4">
    <source>
        <dbReference type="EnsemblMetazoa" id="XP_019853909.1"/>
    </source>
</evidence>
<evidence type="ECO:0000256" key="2">
    <source>
        <dbReference type="SAM" id="Phobius"/>
    </source>
</evidence>
<keyword evidence="2" id="KW-0472">Membrane</keyword>
<keyword evidence="2" id="KW-0812">Transmembrane</keyword>
<feature type="domain" description="Fibronectin type-III" evidence="3">
    <location>
        <begin position="118"/>
        <end position="194"/>
    </location>
</feature>
<evidence type="ECO:0000259" key="3">
    <source>
        <dbReference type="SMART" id="SM00060"/>
    </source>
</evidence>
<reference evidence="5" key="1">
    <citation type="journal article" date="2010" name="Nature">
        <title>The Amphimedon queenslandica genome and the evolution of animal complexity.</title>
        <authorList>
            <person name="Srivastava M."/>
            <person name="Simakov O."/>
            <person name="Chapman J."/>
            <person name="Fahey B."/>
            <person name="Gauthier M.E."/>
            <person name="Mitros T."/>
            <person name="Richards G.S."/>
            <person name="Conaco C."/>
            <person name="Dacre M."/>
            <person name="Hellsten U."/>
            <person name="Larroux C."/>
            <person name="Putnam N.H."/>
            <person name="Stanke M."/>
            <person name="Adamska M."/>
            <person name="Darling A."/>
            <person name="Degnan S.M."/>
            <person name="Oakley T.H."/>
            <person name="Plachetzki D.C."/>
            <person name="Zhai Y."/>
            <person name="Adamski M."/>
            <person name="Calcino A."/>
            <person name="Cummins S.F."/>
            <person name="Goodstein D.M."/>
            <person name="Harris C."/>
            <person name="Jackson D.J."/>
            <person name="Leys S.P."/>
            <person name="Shu S."/>
            <person name="Woodcroft B.J."/>
            <person name="Vervoort M."/>
            <person name="Kosik K.S."/>
            <person name="Manning G."/>
            <person name="Degnan B.M."/>
            <person name="Rokhsar D.S."/>
        </authorList>
    </citation>
    <scope>NUCLEOTIDE SEQUENCE [LARGE SCALE GENOMIC DNA]</scope>
</reference>
<keyword evidence="2" id="KW-1133">Transmembrane helix</keyword>
<keyword evidence="5" id="KW-1185">Reference proteome</keyword>
<dbReference type="SMART" id="SM00060">
    <property type="entry name" value="FN3"/>
    <property type="match status" value="2"/>
</dbReference>
<feature type="region of interest" description="Disordered" evidence="1">
    <location>
        <begin position="620"/>
        <end position="675"/>
    </location>
</feature>
<evidence type="ECO:0000313" key="5">
    <source>
        <dbReference type="Proteomes" id="UP000007879"/>
    </source>
</evidence>